<dbReference type="Proteomes" id="UP000623467">
    <property type="component" value="Unassembled WGS sequence"/>
</dbReference>
<proteinExistence type="predicted"/>
<keyword evidence="1" id="KW-1133">Transmembrane helix</keyword>
<keyword evidence="1" id="KW-0472">Membrane</keyword>
<sequence length="137" mass="15582">MPAISGESFPIFASQLPRNILLPLLVATAILTAIYHMLPLRLAKILDAVMAETSKAYDKAHKKGLRSPTETEMDALREEVHSLVEETRRNSYSWRAALYVFVRGRPFILLYRIHEVKGVKDRITISRNSLSYALKTI</sequence>
<organism evidence="2 3">
    <name type="scientific">Mycena sanguinolenta</name>
    <dbReference type="NCBI Taxonomy" id="230812"/>
    <lineage>
        <taxon>Eukaryota</taxon>
        <taxon>Fungi</taxon>
        <taxon>Dikarya</taxon>
        <taxon>Basidiomycota</taxon>
        <taxon>Agaricomycotina</taxon>
        <taxon>Agaricomycetes</taxon>
        <taxon>Agaricomycetidae</taxon>
        <taxon>Agaricales</taxon>
        <taxon>Marasmiineae</taxon>
        <taxon>Mycenaceae</taxon>
        <taxon>Mycena</taxon>
    </lineage>
</organism>
<dbReference type="OrthoDB" id="3003894at2759"/>
<evidence type="ECO:0000313" key="2">
    <source>
        <dbReference type="EMBL" id="KAF7366482.1"/>
    </source>
</evidence>
<dbReference type="AlphaFoldDB" id="A0A8H6YWG7"/>
<feature type="transmembrane region" description="Helical" evidence="1">
    <location>
        <begin position="20"/>
        <end position="38"/>
    </location>
</feature>
<comment type="caution">
    <text evidence="2">The sequence shown here is derived from an EMBL/GenBank/DDBJ whole genome shotgun (WGS) entry which is preliminary data.</text>
</comment>
<accession>A0A8H6YWG7</accession>
<reference evidence="2" key="1">
    <citation type="submission" date="2020-05" db="EMBL/GenBank/DDBJ databases">
        <title>Mycena genomes resolve the evolution of fungal bioluminescence.</title>
        <authorList>
            <person name="Tsai I.J."/>
        </authorList>
    </citation>
    <scope>NUCLEOTIDE SEQUENCE</scope>
    <source>
        <strain evidence="2">160909Yilan</strain>
    </source>
</reference>
<name>A0A8H6YWG7_9AGAR</name>
<dbReference type="EMBL" id="JACAZH010000006">
    <property type="protein sequence ID" value="KAF7366482.1"/>
    <property type="molecule type" value="Genomic_DNA"/>
</dbReference>
<evidence type="ECO:0000256" key="1">
    <source>
        <dbReference type="SAM" id="Phobius"/>
    </source>
</evidence>
<keyword evidence="1" id="KW-0812">Transmembrane</keyword>
<evidence type="ECO:0000313" key="3">
    <source>
        <dbReference type="Proteomes" id="UP000623467"/>
    </source>
</evidence>
<protein>
    <submittedName>
        <fullName evidence="2">Uncharacterized protein</fullName>
    </submittedName>
</protein>
<keyword evidence="3" id="KW-1185">Reference proteome</keyword>
<gene>
    <name evidence="2" type="ORF">MSAN_00905400</name>
</gene>